<name>A0A814C7X0_9BILA</name>
<dbReference type="Proteomes" id="UP000663829">
    <property type="component" value="Unassembled WGS sequence"/>
</dbReference>
<evidence type="ECO:0000313" key="4">
    <source>
        <dbReference type="EMBL" id="CAF0937938.1"/>
    </source>
</evidence>
<keyword evidence="1" id="KW-0560">Oxidoreductase</keyword>
<dbReference type="PANTHER" id="PTHR14239:SF0">
    <property type="entry name" value="F420-DEPENDENT NADP REDUCTASE"/>
    <property type="match status" value="1"/>
</dbReference>
<evidence type="ECO:0000259" key="3">
    <source>
        <dbReference type="Pfam" id="PF03807"/>
    </source>
</evidence>
<keyword evidence="2" id="KW-0472">Membrane</keyword>
<feature type="transmembrane region" description="Helical" evidence="2">
    <location>
        <begin position="278"/>
        <end position="298"/>
    </location>
</feature>
<feature type="transmembrane region" description="Helical" evidence="2">
    <location>
        <begin position="233"/>
        <end position="258"/>
    </location>
</feature>
<dbReference type="EMBL" id="CAJNOQ010002087">
    <property type="protein sequence ID" value="CAF0937938.1"/>
    <property type="molecule type" value="Genomic_DNA"/>
</dbReference>
<feature type="transmembrane region" description="Helical" evidence="2">
    <location>
        <begin position="376"/>
        <end position="396"/>
    </location>
</feature>
<evidence type="ECO:0000256" key="1">
    <source>
        <dbReference type="ARBA" id="ARBA00023002"/>
    </source>
</evidence>
<accession>A0A814C7X0</accession>
<keyword evidence="2" id="KW-1133">Transmembrane helix</keyword>
<dbReference type="PANTHER" id="PTHR14239">
    <property type="entry name" value="DUDULIN-RELATED"/>
    <property type="match status" value="1"/>
</dbReference>
<gene>
    <name evidence="4" type="ORF">GPM918_LOCUS10546</name>
    <name evidence="5" type="ORF">SRO942_LOCUS10547</name>
</gene>
<dbReference type="Proteomes" id="UP000681722">
    <property type="component" value="Unassembled WGS sequence"/>
</dbReference>
<dbReference type="InterPro" id="IPR051267">
    <property type="entry name" value="STEAP_metalloreductase"/>
</dbReference>
<dbReference type="InterPro" id="IPR036291">
    <property type="entry name" value="NAD(P)-bd_dom_sf"/>
</dbReference>
<comment type="caution">
    <text evidence="4">The sequence shown here is derived from an EMBL/GenBank/DDBJ whole genome shotgun (WGS) entry which is preliminary data.</text>
</comment>
<evidence type="ECO:0000313" key="6">
    <source>
        <dbReference type="Proteomes" id="UP000663829"/>
    </source>
</evidence>
<dbReference type="GO" id="GO:0005886">
    <property type="term" value="C:plasma membrane"/>
    <property type="evidence" value="ECO:0007669"/>
    <property type="project" value="TreeGrafter"/>
</dbReference>
<dbReference type="InterPro" id="IPR028939">
    <property type="entry name" value="P5C_Rdtase_cat_N"/>
</dbReference>
<dbReference type="AlphaFoldDB" id="A0A814C7X0"/>
<dbReference type="Pfam" id="PF03807">
    <property type="entry name" value="F420_oxidored"/>
    <property type="match status" value="1"/>
</dbReference>
<dbReference type="GO" id="GO:0008823">
    <property type="term" value="F:cupric reductase (NADH) activity"/>
    <property type="evidence" value="ECO:0007669"/>
    <property type="project" value="TreeGrafter"/>
</dbReference>
<keyword evidence="6" id="KW-1185">Reference proteome</keyword>
<dbReference type="SUPFAM" id="SSF51735">
    <property type="entry name" value="NAD(P)-binding Rossmann-fold domains"/>
    <property type="match status" value="1"/>
</dbReference>
<sequence length="450" mass="50957">MELVTRSVGIIGTGNMARALAKRLIFSGYKVVLGSRRPEDRQQLLLNDMYTNDVEITAISSCIERNEIIFVALHVEFYSSILVANLDGKILVDISNQTRVKNLNLSNAEYLSSLVPNGRVVKAFNVLPAFVIENDATGGPRRVFVAGDHASAKDAVCSVARDMGFEPVNLGALASSRKMEMYVLTLFPLWRLPFVLMLIVLTIWLVYVVYFYFMYKKVYNWHQIFIHVTNKVLCTSAITLLSLTYLPGSIAAFIQIFYGTKYRRFPEWFTGWLSSRKQLGLLTFSIALIHSLMSILVMSPAYYMSWYQPTNIIVRRNFTDDQYFPLKPLMIWKGEAASLFGILAIFCMSVLAVGSIPSVGNTLNWREWRFLQSSLGYLTLLLAVIHVFIMATPNWIKLGFPKMLYSIGFVSVALPVITLILKFAISLPCVNNYVTKIRIGWERAKPSPQI</sequence>
<dbReference type="Gene3D" id="3.40.50.720">
    <property type="entry name" value="NAD(P)-binding Rossmann-like Domain"/>
    <property type="match status" value="1"/>
</dbReference>
<dbReference type="EMBL" id="CAJOBC010002087">
    <property type="protein sequence ID" value="CAF3714826.1"/>
    <property type="molecule type" value="Genomic_DNA"/>
</dbReference>
<reference evidence="4" key="1">
    <citation type="submission" date="2021-02" db="EMBL/GenBank/DDBJ databases">
        <authorList>
            <person name="Nowell W R."/>
        </authorList>
    </citation>
    <scope>NUCLEOTIDE SEQUENCE</scope>
</reference>
<evidence type="ECO:0000313" key="5">
    <source>
        <dbReference type="EMBL" id="CAF3714826.1"/>
    </source>
</evidence>
<dbReference type="GO" id="GO:0005768">
    <property type="term" value="C:endosome"/>
    <property type="evidence" value="ECO:0007669"/>
    <property type="project" value="TreeGrafter"/>
</dbReference>
<organism evidence="4 6">
    <name type="scientific">Didymodactylos carnosus</name>
    <dbReference type="NCBI Taxonomy" id="1234261"/>
    <lineage>
        <taxon>Eukaryota</taxon>
        <taxon>Metazoa</taxon>
        <taxon>Spiralia</taxon>
        <taxon>Gnathifera</taxon>
        <taxon>Rotifera</taxon>
        <taxon>Eurotatoria</taxon>
        <taxon>Bdelloidea</taxon>
        <taxon>Philodinida</taxon>
        <taxon>Philodinidae</taxon>
        <taxon>Didymodactylos</taxon>
    </lineage>
</organism>
<feature type="transmembrane region" description="Helical" evidence="2">
    <location>
        <begin position="403"/>
        <end position="425"/>
    </location>
</feature>
<dbReference type="GO" id="GO:0015677">
    <property type="term" value="P:copper ion import"/>
    <property type="evidence" value="ECO:0007669"/>
    <property type="project" value="TreeGrafter"/>
</dbReference>
<dbReference type="GO" id="GO:0052851">
    <property type="term" value="F:ferric-chelate reductase (NADPH) activity"/>
    <property type="evidence" value="ECO:0007669"/>
    <property type="project" value="TreeGrafter"/>
</dbReference>
<keyword evidence="2" id="KW-0812">Transmembrane</keyword>
<evidence type="ECO:0000256" key="2">
    <source>
        <dbReference type="SAM" id="Phobius"/>
    </source>
</evidence>
<feature type="transmembrane region" description="Helical" evidence="2">
    <location>
        <begin position="189"/>
        <end position="213"/>
    </location>
</feature>
<dbReference type="OrthoDB" id="550646at2759"/>
<protein>
    <recommendedName>
        <fullName evidence="3">Pyrroline-5-carboxylate reductase catalytic N-terminal domain-containing protein</fullName>
    </recommendedName>
</protein>
<proteinExistence type="predicted"/>
<feature type="domain" description="Pyrroline-5-carboxylate reductase catalytic N-terminal" evidence="3">
    <location>
        <begin position="8"/>
        <end position="96"/>
    </location>
</feature>
<feature type="transmembrane region" description="Helical" evidence="2">
    <location>
        <begin position="336"/>
        <end position="356"/>
    </location>
</feature>